<sequence length="159" mass="18159">MSELRCEVQQLYRKRYAGRGPPGMRDMKTRDENQRTITSYTSYNRARHSLDVRSVCASRRASATILVNTQELVMSVSMTMRTEISETSRLCSRSVASLYHLSKAKNNRPMRWLFPTIHRSSSRPPQSYYLALAYSCTPHGIRCIGSILTSLIGCKRCSL</sequence>
<dbReference type="RefSeq" id="XP_040766018.1">
    <property type="nucleotide sequence ID" value="XM_040914842.1"/>
</dbReference>
<accession>A0A165F354</accession>
<dbReference type="GeneID" id="63831869"/>
<reference evidence="1 2" key="1">
    <citation type="journal article" date="2016" name="Mol. Biol. Evol.">
        <title>Comparative Genomics of Early-Diverging Mushroom-Forming Fungi Provides Insights into the Origins of Lignocellulose Decay Capabilities.</title>
        <authorList>
            <person name="Nagy L.G."/>
            <person name="Riley R."/>
            <person name="Tritt A."/>
            <person name="Adam C."/>
            <person name="Daum C."/>
            <person name="Floudas D."/>
            <person name="Sun H."/>
            <person name="Yadav J.S."/>
            <person name="Pangilinan J."/>
            <person name="Larsson K.H."/>
            <person name="Matsuura K."/>
            <person name="Barry K."/>
            <person name="Labutti K."/>
            <person name="Kuo R."/>
            <person name="Ohm R.A."/>
            <person name="Bhattacharya S.S."/>
            <person name="Shirouzu T."/>
            <person name="Yoshinaga Y."/>
            <person name="Martin F.M."/>
            <person name="Grigoriev I.V."/>
            <person name="Hibbett D.S."/>
        </authorList>
    </citation>
    <scope>NUCLEOTIDE SEQUENCE [LARGE SCALE GENOMIC DNA]</scope>
    <source>
        <strain evidence="1 2">93-53</strain>
    </source>
</reference>
<dbReference type="EMBL" id="KV427616">
    <property type="protein sequence ID" value="KZT08278.1"/>
    <property type="molecule type" value="Genomic_DNA"/>
</dbReference>
<dbReference type="Proteomes" id="UP000076871">
    <property type="component" value="Unassembled WGS sequence"/>
</dbReference>
<protein>
    <submittedName>
        <fullName evidence="1">Uncharacterized protein</fullName>
    </submittedName>
</protein>
<organism evidence="1 2">
    <name type="scientific">Laetiporus sulphureus 93-53</name>
    <dbReference type="NCBI Taxonomy" id="1314785"/>
    <lineage>
        <taxon>Eukaryota</taxon>
        <taxon>Fungi</taxon>
        <taxon>Dikarya</taxon>
        <taxon>Basidiomycota</taxon>
        <taxon>Agaricomycotina</taxon>
        <taxon>Agaricomycetes</taxon>
        <taxon>Polyporales</taxon>
        <taxon>Laetiporus</taxon>
    </lineage>
</organism>
<dbReference type="AlphaFoldDB" id="A0A165F354"/>
<evidence type="ECO:0000313" key="2">
    <source>
        <dbReference type="Proteomes" id="UP000076871"/>
    </source>
</evidence>
<evidence type="ECO:0000313" key="1">
    <source>
        <dbReference type="EMBL" id="KZT08278.1"/>
    </source>
</evidence>
<name>A0A165F354_9APHY</name>
<keyword evidence="2" id="KW-1185">Reference proteome</keyword>
<gene>
    <name evidence="1" type="ORF">LAESUDRAFT_84127</name>
</gene>
<dbReference type="InParanoid" id="A0A165F354"/>
<proteinExistence type="predicted"/>